<organism evidence="1 2">
    <name type="scientific">Arthrobacter phage Sonny</name>
    <dbReference type="NCBI Taxonomy" id="1772315"/>
    <lineage>
        <taxon>Viruses</taxon>
        <taxon>Duplodnaviria</taxon>
        <taxon>Heunggongvirae</taxon>
        <taxon>Uroviricota</taxon>
        <taxon>Caudoviricetes</taxon>
        <taxon>Berryhillviridae</taxon>
        <taxon>Marthavirus</taxon>
        <taxon>Marthavirus shade</taxon>
    </lineage>
</organism>
<protein>
    <submittedName>
        <fullName evidence="1">Uncharacterized protein</fullName>
    </submittedName>
</protein>
<reference evidence="1 2" key="1">
    <citation type="submission" date="2015-11" db="EMBL/GenBank/DDBJ databases">
        <authorList>
            <person name="Lee I.Y."/>
            <person name="Guerrero C.A."/>
            <person name="Bowman C.A."/>
            <person name="Russell D.A."/>
            <person name="Pope W.H."/>
            <person name="Jacobs-Sera D."/>
            <person name="Hendrix R.W."/>
            <person name="Hatfull G.F."/>
        </authorList>
    </citation>
    <scope>NUCLEOTIDE SEQUENCE [LARGE SCALE GENOMIC DNA]</scope>
</reference>
<evidence type="ECO:0000313" key="2">
    <source>
        <dbReference type="Proteomes" id="UP000226440"/>
    </source>
</evidence>
<name>A0A0U4II87_9CAUD</name>
<proteinExistence type="predicted"/>
<evidence type="ECO:0000313" key="1">
    <source>
        <dbReference type="EMBL" id="ALY10342.1"/>
    </source>
</evidence>
<accession>A0A0U4II87</accession>
<dbReference type="Proteomes" id="UP000226440">
    <property type="component" value="Genome"/>
</dbReference>
<gene>
    <name evidence="1" type="primary">74</name>
    <name evidence="1" type="ORF">SONNY_74</name>
</gene>
<dbReference type="RefSeq" id="YP_009601784.1">
    <property type="nucleotide sequence ID" value="NC_041933.1"/>
</dbReference>
<dbReference type="GeneID" id="40077631"/>
<dbReference type="KEGG" id="vg:40077631"/>
<sequence length="216" mass="24319">MTMNKRTEERVNKAFRKTQHNRSFAYSFSVLSEGAGDIGIRIMQNDEDLTTALIGHDFTIDAIVNTLSEAITEATAKRDAELEAAELARISEPATPAELRHFKTIVDYCTYLARRYQMTVKETQDQLAAQRTLSVGQLDTLTQETGRYEAGMRVWSIAKRNETIKKSLRDIADLVDRETGFFNPNNSSSNAANVLNAFSTAAYIEFGQMTRGRSRF</sequence>
<dbReference type="EMBL" id="KU160665">
    <property type="protein sequence ID" value="ALY10342.1"/>
    <property type="molecule type" value="Genomic_DNA"/>
</dbReference>